<dbReference type="PROSITE" id="PS50979">
    <property type="entry name" value="BC"/>
    <property type="match status" value="1"/>
</dbReference>
<evidence type="ECO:0000313" key="7">
    <source>
        <dbReference type="Proteomes" id="UP000249324"/>
    </source>
</evidence>
<dbReference type="SUPFAM" id="SSF52440">
    <property type="entry name" value="PreATP-grasp domain"/>
    <property type="match status" value="1"/>
</dbReference>
<name>A0ABD6FJ81_9PSEU</name>
<dbReference type="InterPro" id="IPR011764">
    <property type="entry name" value="Biotin_carboxylation_dom"/>
</dbReference>
<dbReference type="InterPro" id="IPR016185">
    <property type="entry name" value="PreATP-grasp_dom_sf"/>
</dbReference>
<evidence type="ECO:0000256" key="3">
    <source>
        <dbReference type="ARBA" id="ARBA00022840"/>
    </source>
</evidence>
<dbReference type="GO" id="GO:0005524">
    <property type="term" value="F:ATP binding"/>
    <property type="evidence" value="ECO:0007669"/>
    <property type="project" value="UniProtKB-KW"/>
</dbReference>
<accession>A0ABD6FJ81</accession>
<dbReference type="Gene3D" id="3.30.470.20">
    <property type="entry name" value="ATP-grasp fold, B domain"/>
    <property type="match status" value="1"/>
</dbReference>
<gene>
    <name evidence="6" type="ORF">DIU77_017150</name>
</gene>
<evidence type="ECO:0000256" key="2">
    <source>
        <dbReference type="ARBA" id="ARBA00022741"/>
    </source>
</evidence>
<sequence length="151" mass="15587">MKKVLIANRGEIAVRIARGCAEYGVDTVAVYADPDADAPHVRVATEAWGLGGASPAETYLNADAILRIAHSSGADAVHPGYGFLAENAEFARRVEEAGLTWIGPAPDTIEQLGDKVTARAIAESVGAPLVAGTPEPVGSVDEVLAFVAEHG</sequence>
<evidence type="ECO:0000256" key="1">
    <source>
        <dbReference type="ARBA" id="ARBA00022598"/>
    </source>
</evidence>
<organism evidence="6 7">
    <name type="scientific">Thermocrispum agreste</name>
    <dbReference type="NCBI Taxonomy" id="37925"/>
    <lineage>
        <taxon>Bacteria</taxon>
        <taxon>Bacillati</taxon>
        <taxon>Actinomycetota</taxon>
        <taxon>Actinomycetes</taxon>
        <taxon>Pseudonocardiales</taxon>
        <taxon>Pseudonocardiaceae</taxon>
        <taxon>Thermocrispum</taxon>
    </lineage>
</organism>
<feature type="non-terminal residue" evidence="6">
    <location>
        <position position="151"/>
    </location>
</feature>
<keyword evidence="3" id="KW-0067">ATP-binding</keyword>
<keyword evidence="4" id="KW-0092">Biotin</keyword>
<dbReference type="InterPro" id="IPR050856">
    <property type="entry name" value="Biotin_carboxylase_complex"/>
</dbReference>
<dbReference type="PANTHER" id="PTHR18866">
    <property type="entry name" value="CARBOXYLASE:PYRUVATE/ACETYL-COA/PROPIONYL-COA CARBOXYLASE"/>
    <property type="match status" value="1"/>
</dbReference>
<feature type="domain" description="Biotin carboxylation" evidence="5">
    <location>
        <begin position="1"/>
        <end position="151"/>
    </location>
</feature>
<reference evidence="6 7" key="1">
    <citation type="journal article" date="2021" name="BMC Genomics">
        <title>Genome-resolved metagenome and metatranscriptome analyses of thermophilic composting reveal key bacterial players and their metabolic interactions.</title>
        <authorList>
            <person name="Braga L.P.P."/>
            <person name="Pereira R.V."/>
            <person name="Martins L.F."/>
            <person name="Moura L.M.S."/>
            <person name="Sanchez F.B."/>
            <person name="Patane J.S.L."/>
            <person name="da Silva A.M."/>
            <person name="Setubal J.C."/>
        </authorList>
    </citation>
    <scope>NUCLEOTIDE SEQUENCE [LARGE SCALE GENOMIC DNA]</scope>
    <source>
        <strain evidence="6">ZC4RG45</strain>
    </source>
</reference>
<evidence type="ECO:0000259" key="5">
    <source>
        <dbReference type="PROSITE" id="PS50979"/>
    </source>
</evidence>
<proteinExistence type="predicted"/>
<dbReference type="Proteomes" id="UP000249324">
    <property type="component" value="Unassembled WGS sequence"/>
</dbReference>
<comment type="caution">
    <text evidence="6">The sequence shown here is derived from an EMBL/GenBank/DDBJ whole genome shotgun (WGS) entry which is preliminary data.</text>
</comment>
<dbReference type="GO" id="GO:0016874">
    <property type="term" value="F:ligase activity"/>
    <property type="evidence" value="ECO:0007669"/>
    <property type="project" value="UniProtKB-KW"/>
</dbReference>
<evidence type="ECO:0000256" key="4">
    <source>
        <dbReference type="ARBA" id="ARBA00023267"/>
    </source>
</evidence>
<dbReference type="Pfam" id="PF00289">
    <property type="entry name" value="Biotin_carb_N"/>
    <property type="match status" value="1"/>
</dbReference>
<dbReference type="FunFam" id="3.40.50.20:FF:000010">
    <property type="entry name" value="Propionyl-CoA carboxylase subunit alpha"/>
    <property type="match status" value="1"/>
</dbReference>
<dbReference type="AlphaFoldDB" id="A0ABD6FJ81"/>
<dbReference type="InterPro" id="IPR005481">
    <property type="entry name" value="BC-like_N"/>
</dbReference>
<evidence type="ECO:0000313" key="6">
    <source>
        <dbReference type="EMBL" id="MFO7193972.1"/>
    </source>
</evidence>
<protein>
    <submittedName>
        <fullName evidence="6">Biotin carboxylase N-terminal domain-containing protein</fullName>
    </submittedName>
</protein>
<keyword evidence="2" id="KW-0547">Nucleotide-binding</keyword>
<dbReference type="EMBL" id="QGUI02000315">
    <property type="protein sequence ID" value="MFO7193972.1"/>
    <property type="molecule type" value="Genomic_DNA"/>
</dbReference>
<dbReference type="PANTHER" id="PTHR18866:SF128">
    <property type="entry name" value="UREA AMIDOLYASE"/>
    <property type="match status" value="1"/>
</dbReference>
<keyword evidence="1" id="KW-0436">Ligase</keyword>